<gene>
    <name evidence="1" type="ORF">TNCT_447821</name>
</gene>
<comment type="caution">
    <text evidence="1">The sequence shown here is derived from an EMBL/GenBank/DDBJ whole genome shotgun (WGS) entry which is preliminary data.</text>
</comment>
<sequence>MEMERRILNCYVPELG</sequence>
<reference evidence="1" key="1">
    <citation type="submission" date="2020-07" db="EMBL/GenBank/DDBJ databases">
        <title>Multicomponent nature underlies the extraordinary mechanical properties of spider dragline silk.</title>
        <authorList>
            <person name="Kono N."/>
            <person name="Nakamura H."/>
            <person name="Mori M."/>
            <person name="Yoshida Y."/>
            <person name="Ohtoshi R."/>
            <person name="Malay A.D."/>
            <person name="Moran D.A.P."/>
            <person name="Tomita M."/>
            <person name="Numata K."/>
            <person name="Arakawa K."/>
        </authorList>
    </citation>
    <scope>NUCLEOTIDE SEQUENCE</scope>
</reference>
<accession>A0A8X6K548</accession>
<evidence type="ECO:0000313" key="1">
    <source>
        <dbReference type="EMBL" id="GFQ64310.1"/>
    </source>
</evidence>
<organism evidence="1 2">
    <name type="scientific">Trichonephila clavata</name>
    <name type="common">Joro spider</name>
    <name type="synonym">Nephila clavata</name>
    <dbReference type="NCBI Taxonomy" id="2740835"/>
    <lineage>
        <taxon>Eukaryota</taxon>
        <taxon>Metazoa</taxon>
        <taxon>Ecdysozoa</taxon>
        <taxon>Arthropoda</taxon>
        <taxon>Chelicerata</taxon>
        <taxon>Arachnida</taxon>
        <taxon>Araneae</taxon>
        <taxon>Araneomorphae</taxon>
        <taxon>Entelegynae</taxon>
        <taxon>Araneoidea</taxon>
        <taxon>Nephilidae</taxon>
        <taxon>Trichonephila</taxon>
    </lineage>
</organism>
<evidence type="ECO:0000313" key="2">
    <source>
        <dbReference type="Proteomes" id="UP000887116"/>
    </source>
</evidence>
<protein>
    <submittedName>
        <fullName evidence="1">Uncharacterized protein</fullName>
    </submittedName>
</protein>
<feature type="non-terminal residue" evidence="1">
    <location>
        <position position="16"/>
    </location>
</feature>
<dbReference type="AlphaFoldDB" id="A0A8X6K548"/>
<dbReference type="EMBL" id="BMAO01010027">
    <property type="protein sequence ID" value="GFQ64310.1"/>
    <property type="molecule type" value="Genomic_DNA"/>
</dbReference>
<name>A0A8X6K548_TRICU</name>
<dbReference type="Proteomes" id="UP000887116">
    <property type="component" value="Unassembled WGS sequence"/>
</dbReference>
<proteinExistence type="predicted"/>
<keyword evidence="2" id="KW-1185">Reference proteome</keyword>